<feature type="transmembrane region" description="Helical" evidence="5">
    <location>
        <begin position="169"/>
        <end position="187"/>
    </location>
</feature>
<evidence type="ECO:0000256" key="2">
    <source>
        <dbReference type="ARBA" id="ARBA00022692"/>
    </source>
</evidence>
<evidence type="ECO:0000256" key="3">
    <source>
        <dbReference type="ARBA" id="ARBA00022989"/>
    </source>
</evidence>
<dbReference type="EMBL" id="VULX01000013">
    <property type="protein sequence ID" value="MSR91616.1"/>
    <property type="molecule type" value="Genomic_DNA"/>
</dbReference>
<dbReference type="AlphaFoldDB" id="A0A7X2MYV6"/>
<feature type="transmembrane region" description="Helical" evidence="5">
    <location>
        <begin position="39"/>
        <end position="59"/>
    </location>
</feature>
<keyword evidence="1" id="KW-1003">Cell membrane</keyword>
<accession>A0A7X2MYV6</accession>
<organism evidence="6 7">
    <name type="scientific">Inconstantimicrobium porci</name>
    <dbReference type="NCBI Taxonomy" id="2652291"/>
    <lineage>
        <taxon>Bacteria</taxon>
        <taxon>Bacillati</taxon>
        <taxon>Bacillota</taxon>
        <taxon>Clostridia</taxon>
        <taxon>Eubacteriales</taxon>
        <taxon>Clostridiaceae</taxon>
        <taxon>Inconstantimicrobium</taxon>
    </lineage>
</organism>
<dbReference type="PANTHER" id="PTHR35529">
    <property type="entry name" value="MANGANESE EFFLUX PUMP MNTP-RELATED"/>
    <property type="match status" value="1"/>
</dbReference>
<dbReference type="PANTHER" id="PTHR35529:SF2">
    <property type="entry name" value="SPORULATION PROTEIN YTAF-RELATED"/>
    <property type="match status" value="1"/>
</dbReference>
<dbReference type="RefSeq" id="WP_154531511.1">
    <property type="nucleotide sequence ID" value="NZ_JAQXTV010000044.1"/>
</dbReference>
<protein>
    <submittedName>
        <fullName evidence="6">Sporulation membrane protein YtaF</fullName>
    </submittedName>
</protein>
<evidence type="ECO:0000313" key="7">
    <source>
        <dbReference type="Proteomes" id="UP000460287"/>
    </source>
</evidence>
<name>A0A7X2MYV6_9CLOT</name>
<dbReference type="Pfam" id="PF02659">
    <property type="entry name" value="Mntp"/>
    <property type="match status" value="1"/>
</dbReference>
<comment type="caution">
    <text evidence="6">The sequence shown here is derived from an EMBL/GenBank/DDBJ whole genome shotgun (WGS) entry which is preliminary data.</text>
</comment>
<feature type="transmembrane region" description="Helical" evidence="5">
    <location>
        <begin position="65"/>
        <end position="84"/>
    </location>
</feature>
<keyword evidence="3 5" id="KW-1133">Transmembrane helix</keyword>
<gene>
    <name evidence="6" type="ORF">FYJ33_09395</name>
</gene>
<evidence type="ECO:0000256" key="5">
    <source>
        <dbReference type="SAM" id="Phobius"/>
    </source>
</evidence>
<feature type="transmembrane region" description="Helical" evidence="5">
    <location>
        <begin position="111"/>
        <end position="131"/>
    </location>
</feature>
<keyword evidence="4 5" id="KW-0472">Membrane</keyword>
<evidence type="ECO:0000256" key="1">
    <source>
        <dbReference type="ARBA" id="ARBA00022475"/>
    </source>
</evidence>
<feature type="transmembrane region" description="Helical" evidence="5">
    <location>
        <begin position="137"/>
        <end position="157"/>
    </location>
</feature>
<dbReference type="Proteomes" id="UP000460287">
    <property type="component" value="Unassembled WGS sequence"/>
</dbReference>
<sequence length="188" mass="20213">MQEIMAALVLAVSANLDTFSVAVSYGIKKIKIPMASNILISLLTTIGTFLSMEFGLLISEFIPSILANAIGGIAIALIGIWFLIDYFKKRNKDTIPMADSDNSGDISLQEALPLIIALTVNNLGVGISGSMAGVSTIYTTTFTFIITVLFLVIGTFAGKTVFGRLFGKYTPLISNILLILLGIYEIFF</sequence>
<feature type="transmembrane region" description="Helical" evidence="5">
    <location>
        <begin position="6"/>
        <end position="27"/>
    </location>
</feature>
<evidence type="ECO:0000256" key="4">
    <source>
        <dbReference type="ARBA" id="ARBA00023136"/>
    </source>
</evidence>
<reference evidence="6 7" key="1">
    <citation type="submission" date="2019-08" db="EMBL/GenBank/DDBJ databases">
        <title>In-depth cultivation of the pig gut microbiome towards novel bacterial diversity and tailored functional studies.</title>
        <authorList>
            <person name="Wylensek D."/>
            <person name="Hitch T.C.A."/>
            <person name="Clavel T."/>
        </authorList>
    </citation>
    <scope>NUCLEOTIDE SEQUENCE [LARGE SCALE GENOMIC DNA]</scope>
    <source>
        <strain evidence="6 7">WCA-383-APC-5B</strain>
    </source>
</reference>
<evidence type="ECO:0000313" key="6">
    <source>
        <dbReference type="EMBL" id="MSR91616.1"/>
    </source>
</evidence>
<keyword evidence="7" id="KW-1185">Reference proteome</keyword>
<dbReference type="InterPro" id="IPR003810">
    <property type="entry name" value="Mntp/YtaF"/>
</dbReference>
<proteinExistence type="predicted"/>
<keyword evidence="2 5" id="KW-0812">Transmembrane</keyword>